<dbReference type="GO" id="GO:0046872">
    <property type="term" value="F:metal ion binding"/>
    <property type="evidence" value="ECO:0007669"/>
    <property type="project" value="UniProtKB-KW"/>
</dbReference>
<gene>
    <name evidence="7" type="ORF">BTO32_15950</name>
</gene>
<evidence type="ECO:0000256" key="1">
    <source>
        <dbReference type="ARBA" id="ARBA00022714"/>
    </source>
</evidence>
<dbReference type="EMBL" id="MSCW01000010">
    <property type="protein sequence ID" value="ONF42449.1"/>
    <property type="molecule type" value="Genomic_DNA"/>
</dbReference>
<dbReference type="Pfam" id="PF01799">
    <property type="entry name" value="Fer2_2"/>
    <property type="match status" value="1"/>
</dbReference>
<dbReference type="GO" id="GO:0016491">
    <property type="term" value="F:oxidoreductase activity"/>
    <property type="evidence" value="ECO:0007669"/>
    <property type="project" value="UniProtKB-KW"/>
</dbReference>
<evidence type="ECO:0000259" key="6">
    <source>
        <dbReference type="Pfam" id="PF01799"/>
    </source>
</evidence>
<reference evidence="7 8" key="1">
    <citation type="submission" date="2016-12" db="EMBL/GenBank/DDBJ databases">
        <title>Marinobacter lutaoensis whole genome sequencing.</title>
        <authorList>
            <person name="Verma A."/>
            <person name="Krishnamurthi S."/>
        </authorList>
    </citation>
    <scope>NUCLEOTIDE SEQUENCE [LARGE SCALE GENOMIC DNA]</scope>
    <source>
        <strain evidence="7 8">T5054</strain>
    </source>
</reference>
<organism evidence="7 8">
    <name type="scientific">Marinobacter lutaoensis</name>
    <dbReference type="NCBI Taxonomy" id="135739"/>
    <lineage>
        <taxon>Bacteria</taxon>
        <taxon>Pseudomonadati</taxon>
        <taxon>Pseudomonadota</taxon>
        <taxon>Gammaproteobacteria</taxon>
        <taxon>Pseudomonadales</taxon>
        <taxon>Marinobacteraceae</taxon>
        <taxon>Marinobacter</taxon>
    </lineage>
</organism>
<proteinExistence type="predicted"/>
<evidence type="ECO:0000256" key="2">
    <source>
        <dbReference type="ARBA" id="ARBA00022723"/>
    </source>
</evidence>
<dbReference type="PANTHER" id="PTHR44379:SF2">
    <property type="entry name" value="BLR6218 PROTEIN"/>
    <property type="match status" value="1"/>
</dbReference>
<dbReference type="GO" id="GO:0051537">
    <property type="term" value="F:2 iron, 2 sulfur cluster binding"/>
    <property type="evidence" value="ECO:0007669"/>
    <property type="project" value="UniProtKB-KW"/>
</dbReference>
<dbReference type="SUPFAM" id="SSF56003">
    <property type="entry name" value="Molybdenum cofactor-binding domain"/>
    <property type="match status" value="1"/>
</dbReference>
<dbReference type="RefSeq" id="WP_076725654.1">
    <property type="nucleotide sequence ID" value="NZ_MSCW01000010.1"/>
</dbReference>
<dbReference type="PANTHER" id="PTHR44379">
    <property type="entry name" value="OXIDOREDUCTASE WITH IRON-SULFUR SUBUNIT"/>
    <property type="match status" value="1"/>
</dbReference>
<dbReference type="InterPro" id="IPR002888">
    <property type="entry name" value="2Fe-2S-bd"/>
</dbReference>
<dbReference type="AlphaFoldDB" id="A0A1V2DPJ6"/>
<feature type="domain" description="[2Fe-2S]-binding" evidence="6">
    <location>
        <begin position="10"/>
        <end position="83"/>
    </location>
</feature>
<evidence type="ECO:0000313" key="8">
    <source>
        <dbReference type="Proteomes" id="UP000189339"/>
    </source>
</evidence>
<evidence type="ECO:0000313" key="7">
    <source>
        <dbReference type="EMBL" id="ONF42449.1"/>
    </source>
</evidence>
<keyword evidence="8" id="KW-1185">Reference proteome</keyword>
<dbReference type="InterPro" id="IPR051452">
    <property type="entry name" value="Diverse_Oxidoreductases"/>
</dbReference>
<dbReference type="STRING" id="135739.BTO32_15950"/>
<evidence type="ECO:0000256" key="3">
    <source>
        <dbReference type="ARBA" id="ARBA00023002"/>
    </source>
</evidence>
<name>A0A1V2DPJ6_9GAMM</name>
<accession>A0A1V2DPJ6</accession>
<keyword evidence="4" id="KW-0408">Iron</keyword>
<comment type="caution">
    <text evidence="7">The sequence shown here is derived from an EMBL/GenBank/DDBJ whole genome shotgun (WGS) entry which is preliminary data.</text>
</comment>
<keyword evidence="1" id="KW-0001">2Fe-2S</keyword>
<keyword evidence="5" id="KW-0411">Iron-sulfur</keyword>
<dbReference type="Proteomes" id="UP000189339">
    <property type="component" value="Unassembled WGS sequence"/>
</dbReference>
<keyword evidence="3" id="KW-0560">Oxidoreductase</keyword>
<dbReference type="FunFam" id="1.10.150.120:FF:000003">
    <property type="entry name" value="Carbon monoxide dehydrogenase, small subunit"/>
    <property type="match status" value="1"/>
</dbReference>
<dbReference type="InterPro" id="IPR036884">
    <property type="entry name" value="2Fe-2S-bd_dom_sf"/>
</dbReference>
<sequence>MGATGSAVTTVEGLSRDDRLHPLQQAWIEHSVPQCGYCQSGQLMTAAHLLATNPAPSREDIATVMSGNLCRCGTYGRMIEAIEGAVDYPYQVPHIDIRHTHVDPGVPITWWRSVGYSHNGFAVETFMDELAYALAEDQIEGALCLV</sequence>
<evidence type="ECO:0000256" key="4">
    <source>
        <dbReference type="ARBA" id="ARBA00023004"/>
    </source>
</evidence>
<evidence type="ECO:0000256" key="5">
    <source>
        <dbReference type="ARBA" id="ARBA00023014"/>
    </source>
</evidence>
<keyword evidence="2" id="KW-0479">Metal-binding</keyword>
<protein>
    <recommendedName>
        <fullName evidence="6">[2Fe-2S]-binding domain-containing protein</fullName>
    </recommendedName>
</protein>
<dbReference type="Gene3D" id="1.10.150.120">
    <property type="entry name" value="[2Fe-2S]-binding domain"/>
    <property type="match status" value="1"/>
</dbReference>
<dbReference type="SUPFAM" id="SSF47741">
    <property type="entry name" value="CO dehydrogenase ISP C-domain like"/>
    <property type="match status" value="1"/>
</dbReference>
<dbReference type="InterPro" id="IPR037165">
    <property type="entry name" value="AldOxase/xan_DH_Mopterin-bd_sf"/>
</dbReference>